<evidence type="ECO:0000256" key="1">
    <source>
        <dbReference type="SAM" id="MobiDB-lite"/>
    </source>
</evidence>
<feature type="region of interest" description="Disordered" evidence="1">
    <location>
        <begin position="454"/>
        <end position="506"/>
    </location>
</feature>
<dbReference type="EMBL" id="BJXA01000042">
    <property type="protein sequence ID" value="GEM40858.1"/>
    <property type="molecule type" value="Genomic_DNA"/>
</dbReference>
<reference evidence="2 3" key="1">
    <citation type="submission" date="2019-07" db="EMBL/GenBank/DDBJ databases">
        <title>Whole genome shotgun sequence of Nocardia ninae NBRC 108245.</title>
        <authorList>
            <person name="Hosoyama A."/>
            <person name="Uohara A."/>
            <person name="Ohji S."/>
            <person name="Ichikawa N."/>
        </authorList>
    </citation>
    <scope>NUCLEOTIDE SEQUENCE [LARGE SCALE GENOMIC DNA]</scope>
    <source>
        <strain evidence="2 3">NBRC 108245</strain>
    </source>
</reference>
<dbReference type="Proteomes" id="UP000321424">
    <property type="component" value="Unassembled WGS sequence"/>
</dbReference>
<organism evidence="2 3">
    <name type="scientific">Nocardia ninae NBRC 108245</name>
    <dbReference type="NCBI Taxonomy" id="1210091"/>
    <lineage>
        <taxon>Bacteria</taxon>
        <taxon>Bacillati</taxon>
        <taxon>Actinomycetota</taxon>
        <taxon>Actinomycetes</taxon>
        <taxon>Mycobacteriales</taxon>
        <taxon>Nocardiaceae</taxon>
        <taxon>Nocardia</taxon>
    </lineage>
</organism>
<name>A0A511ML50_9NOCA</name>
<comment type="caution">
    <text evidence="2">The sequence shown here is derived from an EMBL/GenBank/DDBJ whole genome shotgun (WGS) entry which is preliminary data.</text>
</comment>
<evidence type="ECO:0000313" key="2">
    <source>
        <dbReference type="EMBL" id="GEM40858.1"/>
    </source>
</evidence>
<evidence type="ECO:0008006" key="4">
    <source>
        <dbReference type="Google" id="ProtNLM"/>
    </source>
</evidence>
<gene>
    <name evidence="2" type="ORF">NN4_53770</name>
</gene>
<keyword evidence="3" id="KW-1185">Reference proteome</keyword>
<proteinExistence type="predicted"/>
<dbReference type="AlphaFoldDB" id="A0A511ML50"/>
<feature type="compositionally biased region" description="Pro residues" evidence="1">
    <location>
        <begin position="478"/>
        <end position="488"/>
    </location>
</feature>
<sequence>MRRAGVWQQAGLFDEQEEPRPRGGDPGLTTTDEHVNHLTNALSAATPDLKESAEYAESKYRLKTLGMATPPEMARLRMDIGWPALYLRALEQRLDLEDFRLSGKDEGLDDIRQWWQDNELDEESSLGHMDALIYGRSYITVAAPGEDDDQDSPIIRLESPLSMYAEMDPRTRKVTRALRIYQAREATGEPERATLLLPNETLLLVRAQGAASQWTTEQRIPHNLGEVPVVPIVHGAKLSNRYGTSVLTPEIRAVTDAAARLMMNLQAAEELMAVPLRLVFGVEKSEIAPNGSKAELEEMYYGRLAAFANEAGSAFQFSAADLRNFTDVMGELSRQFASYTGLPPQYLAFNSDNPASAEAIQASEIRLVKTVERTARQFGGSWERAMRLAMRVMKRDVPEDFRRLEAVWRDPSTPTLASKADAYTKLATAKSADGRPIVPVEMVRIELGYTDEQRQQMDDWDKESSASQLAKMLAAPTVPGPPGQPVKPGPSSAVPQNASPPKKAAA</sequence>
<feature type="region of interest" description="Disordered" evidence="1">
    <location>
        <begin position="1"/>
        <end position="32"/>
    </location>
</feature>
<feature type="compositionally biased region" description="Basic and acidic residues" evidence="1">
    <location>
        <begin position="454"/>
        <end position="464"/>
    </location>
</feature>
<dbReference type="Pfam" id="PF05133">
    <property type="entry name" value="SPP1_portal"/>
    <property type="match status" value="1"/>
</dbReference>
<protein>
    <recommendedName>
        <fullName evidence="4">Phage portal protein</fullName>
    </recommendedName>
</protein>
<evidence type="ECO:0000313" key="3">
    <source>
        <dbReference type="Proteomes" id="UP000321424"/>
    </source>
</evidence>
<accession>A0A511ML50</accession>
<dbReference type="InterPro" id="IPR021145">
    <property type="entry name" value="Portal_protein_SPP1_Gp6-like"/>
</dbReference>